<reference evidence="12" key="1">
    <citation type="submission" date="2017-02" db="EMBL/GenBank/DDBJ databases">
        <title>Natronthermophilus aegyptiacus gen. nov.,sp. nov., an aerobic, extremely halophilic alkalithermophilic archaeon isolated from the athalassohaline Wadi An Natrun, Egypt.</title>
        <authorList>
            <person name="Zhao B."/>
        </authorList>
    </citation>
    <scope>NUCLEOTIDE SEQUENCE [LARGE SCALE GENOMIC DNA]</scope>
    <source>
        <strain evidence="12">JW/NM-HA 15</strain>
    </source>
</reference>
<dbReference type="InterPro" id="IPR049278">
    <property type="entry name" value="MS_channel_C"/>
</dbReference>
<dbReference type="InterPro" id="IPR045275">
    <property type="entry name" value="MscS_archaea/bacteria_type"/>
</dbReference>
<dbReference type="InterPro" id="IPR023408">
    <property type="entry name" value="MscS_beta-dom_sf"/>
</dbReference>
<evidence type="ECO:0000256" key="6">
    <source>
        <dbReference type="ARBA" id="ARBA00023136"/>
    </source>
</evidence>
<keyword evidence="12" id="KW-1185">Reference proteome</keyword>
<dbReference type="EMBL" id="CP019893">
    <property type="protein sequence ID" value="ARS90668.1"/>
    <property type="molecule type" value="Genomic_DNA"/>
</dbReference>
<evidence type="ECO:0000313" key="12">
    <source>
        <dbReference type="Proteomes" id="UP000250088"/>
    </source>
</evidence>
<evidence type="ECO:0000256" key="3">
    <source>
        <dbReference type="ARBA" id="ARBA00022475"/>
    </source>
</evidence>
<evidence type="ECO:0000256" key="2">
    <source>
        <dbReference type="ARBA" id="ARBA00008017"/>
    </source>
</evidence>
<dbReference type="Gene3D" id="1.10.287.1260">
    <property type="match status" value="1"/>
</dbReference>
<keyword evidence="6 8" id="KW-0472">Membrane</keyword>
<evidence type="ECO:0000259" key="10">
    <source>
        <dbReference type="Pfam" id="PF21082"/>
    </source>
</evidence>
<evidence type="ECO:0000256" key="1">
    <source>
        <dbReference type="ARBA" id="ARBA00004651"/>
    </source>
</evidence>
<evidence type="ECO:0000256" key="4">
    <source>
        <dbReference type="ARBA" id="ARBA00022692"/>
    </source>
</evidence>
<feature type="compositionally biased region" description="Polar residues" evidence="7">
    <location>
        <begin position="402"/>
        <end position="418"/>
    </location>
</feature>
<evidence type="ECO:0000256" key="8">
    <source>
        <dbReference type="SAM" id="Phobius"/>
    </source>
</evidence>
<sequence>MTAPGTVIDVTGILAGLDWLSTVVETTELRLLVTVGAVGLLLAALLGHRRLNAWVGGRTRPVYGDIVAVTTLVGSCIVAFAVAVGVWGLTETIYSVYADDLELGEDVVARAVVSFVLVITTVIFTRLLWRLFEELLGSASAVTDHQREITRRMTQVVVWSLSLVVILGIWVDDLGGLLVGAGFLGIVLGMAARQTLGTILAGFVLMFSRPFEIGDWIELEGNQGVVTDISIVNTRIQTFDGEYVVIPNDVISSSMVTNRSKRGRLRVEIDVGVDYETDLERASELAEAVVADLEYAISGPSPQVVTRAFGESAVILGVRFWIDNPSARRRWEARTAAINAIKREFEAAGITIPFPQQELSSRDGTGVSLAGGDTATDRGPGDQRYDDSRGRRVNRREEVGSDSSFESEYGPSPSTDDS</sequence>
<evidence type="ECO:0000256" key="7">
    <source>
        <dbReference type="SAM" id="MobiDB-lite"/>
    </source>
</evidence>
<comment type="similarity">
    <text evidence="2">Belongs to the MscS (TC 1.A.23) family.</text>
</comment>
<gene>
    <name evidence="11" type="ORF">B1756_13645</name>
</gene>
<evidence type="ECO:0000313" key="11">
    <source>
        <dbReference type="EMBL" id="ARS90668.1"/>
    </source>
</evidence>
<evidence type="ECO:0000259" key="9">
    <source>
        <dbReference type="Pfam" id="PF00924"/>
    </source>
</evidence>
<feature type="domain" description="Mechanosensitive ion channel MscS C-terminal" evidence="10">
    <location>
        <begin position="267"/>
        <end position="352"/>
    </location>
</feature>
<comment type="subcellular location">
    <subcellularLocation>
        <location evidence="1">Cell membrane</location>
        <topology evidence="1">Multi-pass membrane protein</topology>
    </subcellularLocation>
</comment>
<dbReference type="GO" id="GO:0005886">
    <property type="term" value="C:plasma membrane"/>
    <property type="evidence" value="ECO:0007669"/>
    <property type="project" value="UniProtKB-SubCell"/>
</dbReference>
<dbReference type="Pfam" id="PF00924">
    <property type="entry name" value="MS_channel_2nd"/>
    <property type="match status" value="1"/>
</dbReference>
<name>A0A2Z2I213_9EURY</name>
<keyword evidence="3" id="KW-1003">Cell membrane</keyword>
<dbReference type="Gene3D" id="2.30.30.60">
    <property type="match status" value="1"/>
</dbReference>
<dbReference type="SUPFAM" id="SSF82861">
    <property type="entry name" value="Mechanosensitive channel protein MscS (YggB), transmembrane region"/>
    <property type="match status" value="1"/>
</dbReference>
<dbReference type="SUPFAM" id="SSF82689">
    <property type="entry name" value="Mechanosensitive channel protein MscS (YggB), C-terminal domain"/>
    <property type="match status" value="1"/>
</dbReference>
<dbReference type="AlphaFoldDB" id="A0A2Z2I213"/>
<proteinExistence type="inferred from homology"/>
<keyword evidence="4 8" id="KW-0812">Transmembrane</keyword>
<dbReference type="PANTHER" id="PTHR30221">
    <property type="entry name" value="SMALL-CONDUCTANCE MECHANOSENSITIVE CHANNEL"/>
    <property type="match status" value="1"/>
</dbReference>
<dbReference type="Pfam" id="PF21082">
    <property type="entry name" value="MS_channel_3rd"/>
    <property type="match status" value="1"/>
</dbReference>
<feature type="compositionally biased region" description="Basic and acidic residues" evidence="7">
    <location>
        <begin position="375"/>
        <end position="399"/>
    </location>
</feature>
<feature type="region of interest" description="Disordered" evidence="7">
    <location>
        <begin position="354"/>
        <end position="418"/>
    </location>
</feature>
<feature type="domain" description="Mechanosensitive ion channel MscS" evidence="9">
    <location>
        <begin position="198"/>
        <end position="260"/>
    </location>
</feature>
<feature type="transmembrane region" description="Helical" evidence="8">
    <location>
        <begin position="177"/>
        <end position="207"/>
    </location>
</feature>
<organism evidence="11 12">
    <name type="scientific">Natrarchaeobaculum aegyptiacum</name>
    <dbReference type="NCBI Taxonomy" id="745377"/>
    <lineage>
        <taxon>Archaea</taxon>
        <taxon>Methanobacteriati</taxon>
        <taxon>Methanobacteriota</taxon>
        <taxon>Stenosarchaea group</taxon>
        <taxon>Halobacteria</taxon>
        <taxon>Halobacteriales</taxon>
        <taxon>Natrialbaceae</taxon>
        <taxon>Natrarchaeobaculum</taxon>
    </lineage>
</organism>
<protein>
    <submittedName>
        <fullName evidence="11">Mechanosensitive ion channel protein MscS</fullName>
    </submittedName>
</protein>
<feature type="transmembrane region" description="Helical" evidence="8">
    <location>
        <begin position="66"/>
        <end position="87"/>
    </location>
</feature>
<keyword evidence="5 8" id="KW-1133">Transmembrane helix</keyword>
<feature type="transmembrane region" description="Helical" evidence="8">
    <location>
        <begin position="29"/>
        <end position="46"/>
    </location>
</feature>
<evidence type="ECO:0000256" key="5">
    <source>
        <dbReference type="ARBA" id="ARBA00022989"/>
    </source>
</evidence>
<dbReference type="GO" id="GO:0008381">
    <property type="term" value="F:mechanosensitive monoatomic ion channel activity"/>
    <property type="evidence" value="ECO:0007669"/>
    <property type="project" value="InterPro"/>
</dbReference>
<dbReference type="Gene3D" id="3.30.70.100">
    <property type="match status" value="1"/>
</dbReference>
<dbReference type="InterPro" id="IPR011014">
    <property type="entry name" value="MscS_channel_TM-2"/>
</dbReference>
<dbReference type="SUPFAM" id="SSF50182">
    <property type="entry name" value="Sm-like ribonucleoproteins"/>
    <property type="match status" value="1"/>
</dbReference>
<accession>A0A2Z2I213</accession>
<dbReference type="InterPro" id="IPR006685">
    <property type="entry name" value="MscS_channel_2nd"/>
</dbReference>
<dbReference type="Proteomes" id="UP000250088">
    <property type="component" value="Chromosome"/>
</dbReference>
<feature type="transmembrane region" description="Helical" evidence="8">
    <location>
        <begin position="107"/>
        <end position="132"/>
    </location>
</feature>
<dbReference type="InterPro" id="IPR011066">
    <property type="entry name" value="MscS_channel_C_sf"/>
</dbReference>
<dbReference type="InterPro" id="IPR010920">
    <property type="entry name" value="LSM_dom_sf"/>
</dbReference>
<feature type="transmembrane region" description="Helical" evidence="8">
    <location>
        <begin position="153"/>
        <end position="171"/>
    </location>
</feature>
<dbReference type="PANTHER" id="PTHR30221:SF20">
    <property type="entry name" value="SMALL-CONDUCTANCE MECHANOSENSITIVE CHANNEL"/>
    <property type="match status" value="1"/>
</dbReference>
<dbReference type="KEGG" id="naj:B1756_13645"/>